<evidence type="ECO:0000256" key="9">
    <source>
        <dbReference type="ARBA" id="ARBA00023172"/>
    </source>
</evidence>
<feature type="active site" evidence="11">
    <location>
        <position position="256"/>
    </location>
</feature>
<dbReference type="HAMAP" id="MF_01807">
    <property type="entry name" value="Recomb_XerD"/>
    <property type="match status" value="1"/>
</dbReference>
<keyword evidence="16" id="KW-1185">Reference proteome</keyword>
<evidence type="ECO:0000256" key="2">
    <source>
        <dbReference type="ARBA" id="ARBA00010450"/>
    </source>
</evidence>
<evidence type="ECO:0000256" key="11">
    <source>
        <dbReference type="HAMAP-Rule" id="MF_01807"/>
    </source>
</evidence>
<dbReference type="InterPro" id="IPR004107">
    <property type="entry name" value="Integrase_SAM-like_N"/>
</dbReference>
<dbReference type="HAMAP" id="MF_01808">
    <property type="entry name" value="Recomb_XerC_XerD"/>
    <property type="match status" value="1"/>
</dbReference>
<comment type="subcellular location">
    <subcellularLocation>
        <location evidence="1 11">Cytoplasm</location>
    </subcellularLocation>
</comment>
<keyword evidence="9 11" id="KW-0233">DNA recombination</keyword>
<accession>A0ABZ0QS72</accession>
<dbReference type="PROSITE" id="PS51898">
    <property type="entry name" value="TYR_RECOMBINASE"/>
    <property type="match status" value="1"/>
</dbReference>
<dbReference type="PANTHER" id="PTHR30349:SF81">
    <property type="entry name" value="TYROSINE RECOMBINASE XERC"/>
    <property type="match status" value="1"/>
</dbReference>
<comment type="function">
    <text evidence="11">Site-specific tyrosine recombinase, which acts by catalyzing the cutting and rejoining of the recombining DNA molecules. The XerC-XerD complex is essential to convert dimers of the bacterial chromosome into monomers to permit their segregation at cell division. It also contributes to the segregational stability of plasmids.</text>
</comment>
<feature type="active site" evidence="11">
    <location>
        <position position="185"/>
    </location>
</feature>
<organism evidence="15 16">
    <name type="scientific">Thermaerobacter composti</name>
    <dbReference type="NCBI Taxonomy" id="554949"/>
    <lineage>
        <taxon>Bacteria</taxon>
        <taxon>Bacillati</taxon>
        <taxon>Bacillota</taxon>
        <taxon>Clostridia</taxon>
        <taxon>Eubacteriales</taxon>
        <taxon>Clostridiales Family XVII. Incertae Sedis</taxon>
        <taxon>Thermaerobacter</taxon>
    </lineage>
</organism>
<dbReference type="EMBL" id="CP132508">
    <property type="protein sequence ID" value="WPD20119.1"/>
    <property type="molecule type" value="Genomic_DNA"/>
</dbReference>
<keyword evidence="4 11" id="KW-0963">Cytoplasm</keyword>
<dbReference type="NCBIfam" id="TIGR02225">
    <property type="entry name" value="recomb_XerD"/>
    <property type="match status" value="1"/>
</dbReference>
<evidence type="ECO:0000313" key="15">
    <source>
        <dbReference type="EMBL" id="WPD20119.1"/>
    </source>
</evidence>
<dbReference type="InterPro" id="IPR050090">
    <property type="entry name" value="Tyrosine_recombinase_XerCD"/>
</dbReference>
<dbReference type="Proteomes" id="UP001304683">
    <property type="component" value="Chromosome"/>
</dbReference>
<name>A0ABZ0QS72_9FIRM</name>
<keyword evidence="6 11" id="KW-0159">Chromosome partition</keyword>
<protein>
    <recommendedName>
        <fullName evidence="3 11">Tyrosine recombinase XerD</fullName>
    </recommendedName>
</protein>
<dbReference type="Gene3D" id="1.10.443.10">
    <property type="entry name" value="Intergrase catalytic core"/>
    <property type="match status" value="1"/>
</dbReference>
<comment type="subunit">
    <text evidence="11">Forms a cyclic heterotetrameric complex composed of two molecules of XerC and two molecules of XerD.</text>
</comment>
<evidence type="ECO:0000259" key="13">
    <source>
        <dbReference type="PROSITE" id="PS51898"/>
    </source>
</evidence>
<reference evidence="15 16" key="1">
    <citation type="submission" date="2023-08" db="EMBL/GenBank/DDBJ databases">
        <title>Genome sequence of Thermaerobacter compostii strain Ins1, a spore-forming filamentous bacterium isolated from a deep geothermal reservoir.</title>
        <authorList>
            <person name="Bregnard D."/>
            <person name="Gonzalez D."/>
            <person name="Junier P."/>
        </authorList>
    </citation>
    <scope>NUCLEOTIDE SEQUENCE [LARGE SCALE GENOMIC DNA]</scope>
    <source>
        <strain evidence="15 16">Ins1</strain>
    </source>
</reference>
<dbReference type="InterPro" id="IPR013762">
    <property type="entry name" value="Integrase-like_cat_sf"/>
</dbReference>
<dbReference type="CDD" id="cd00798">
    <property type="entry name" value="INT_XerDC_C"/>
    <property type="match status" value="1"/>
</dbReference>
<evidence type="ECO:0000256" key="10">
    <source>
        <dbReference type="ARBA" id="ARBA00023306"/>
    </source>
</evidence>
<dbReference type="Gene3D" id="1.10.150.130">
    <property type="match status" value="1"/>
</dbReference>
<evidence type="ECO:0000259" key="14">
    <source>
        <dbReference type="PROSITE" id="PS51900"/>
    </source>
</evidence>
<dbReference type="Pfam" id="PF02899">
    <property type="entry name" value="Phage_int_SAM_1"/>
    <property type="match status" value="1"/>
</dbReference>
<evidence type="ECO:0000256" key="12">
    <source>
        <dbReference type="SAM" id="MobiDB-lite"/>
    </source>
</evidence>
<feature type="domain" description="Core-binding (CB)" evidence="14">
    <location>
        <begin position="15"/>
        <end position="100"/>
    </location>
</feature>
<dbReference type="InterPro" id="IPR011010">
    <property type="entry name" value="DNA_brk_join_enz"/>
</dbReference>
<evidence type="ECO:0000256" key="5">
    <source>
        <dbReference type="ARBA" id="ARBA00022618"/>
    </source>
</evidence>
<proteinExistence type="inferred from homology"/>
<keyword evidence="8 11" id="KW-0238">DNA-binding</keyword>
<feature type="active site" description="O-(3'-phospho-DNA)-tyrosine intermediate" evidence="11">
    <location>
        <position position="291"/>
    </location>
</feature>
<feature type="domain" description="Tyr recombinase" evidence="13">
    <location>
        <begin position="121"/>
        <end position="304"/>
    </location>
</feature>
<keyword evidence="7 11" id="KW-0229">DNA integration</keyword>
<keyword evidence="5 11" id="KW-0132">Cell division</keyword>
<feature type="active site" evidence="11">
    <location>
        <position position="282"/>
    </location>
</feature>
<evidence type="ECO:0000256" key="6">
    <source>
        <dbReference type="ARBA" id="ARBA00022829"/>
    </source>
</evidence>
<dbReference type="NCBIfam" id="NF001399">
    <property type="entry name" value="PRK00283.1"/>
    <property type="match status" value="1"/>
</dbReference>
<dbReference type="PANTHER" id="PTHR30349">
    <property type="entry name" value="PHAGE INTEGRASE-RELATED"/>
    <property type="match status" value="1"/>
</dbReference>
<evidence type="ECO:0000256" key="4">
    <source>
        <dbReference type="ARBA" id="ARBA00022490"/>
    </source>
</evidence>
<sequence length="335" mass="36190">MAGRGEAAAAEPPAAVWAAAMAEYLEILRVERGLAAHTLEAYRRDLGDFAVFAVGHGADPGAVTRSLVMAYLQRLHQAGRARATVARRLAALRGFFAYLVREGRIARDPVEGMTSPRAGRPLPRVMSVEEVERLLELPRPASPAGLRDRAVLELLYAAGLRVSELVGLDLDDLLLDHGLVRCRGKGGKERVVPVGAPAVEAVRVYLERGRPRLCRRPDQRALFLNHRGGRLSRQWVWRLLRRAARQAGVSRAVSPHTLRHSFATHLLAGGADLRAVQELLGHASITTTQIYTHLTRHHLLEAYLRAHPRLAGPPATPPEAGTAAAGPGAGPEGGG</sequence>
<dbReference type="InterPro" id="IPR011932">
    <property type="entry name" value="Recomb_XerD"/>
</dbReference>
<dbReference type="InterPro" id="IPR010998">
    <property type="entry name" value="Integrase_recombinase_N"/>
</dbReference>
<dbReference type="InterPro" id="IPR023009">
    <property type="entry name" value="Tyrosine_recombinase_XerC/XerD"/>
</dbReference>
<evidence type="ECO:0000256" key="7">
    <source>
        <dbReference type="ARBA" id="ARBA00022908"/>
    </source>
</evidence>
<evidence type="ECO:0000256" key="3">
    <source>
        <dbReference type="ARBA" id="ARBA00015810"/>
    </source>
</evidence>
<feature type="active site" evidence="11">
    <location>
        <position position="259"/>
    </location>
</feature>
<dbReference type="InterPro" id="IPR002104">
    <property type="entry name" value="Integrase_catalytic"/>
</dbReference>
<gene>
    <name evidence="11 15" type="primary">xerD</name>
    <name evidence="15" type="ORF">Q5761_05665</name>
</gene>
<feature type="region of interest" description="Disordered" evidence="12">
    <location>
        <begin position="310"/>
        <end position="335"/>
    </location>
</feature>
<evidence type="ECO:0000313" key="16">
    <source>
        <dbReference type="Proteomes" id="UP001304683"/>
    </source>
</evidence>
<comment type="similarity">
    <text evidence="2 11">Belongs to the 'phage' integrase family. XerD subfamily.</text>
</comment>
<feature type="active site" evidence="11">
    <location>
        <position position="161"/>
    </location>
</feature>
<dbReference type="Pfam" id="PF00589">
    <property type="entry name" value="Phage_integrase"/>
    <property type="match status" value="1"/>
</dbReference>
<dbReference type="SUPFAM" id="SSF56349">
    <property type="entry name" value="DNA breaking-rejoining enzymes"/>
    <property type="match status" value="1"/>
</dbReference>
<dbReference type="InterPro" id="IPR044068">
    <property type="entry name" value="CB"/>
</dbReference>
<dbReference type="PROSITE" id="PS51900">
    <property type="entry name" value="CB"/>
    <property type="match status" value="1"/>
</dbReference>
<evidence type="ECO:0000256" key="1">
    <source>
        <dbReference type="ARBA" id="ARBA00004496"/>
    </source>
</evidence>
<keyword evidence="10 11" id="KW-0131">Cell cycle</keyword>
<dbReference type="RefSeq" id="WP_318751508.1">
    <property type="nucleotide sequence ID" value="NZ_CP132508.1"/>
</dbReference>
<evidence type="ECO:0000256" key="8">
    <source>
        <dbReference type="ARBA" id="ARBA00023125"/>
    </source>
</evidence>